<name>A0AB40DDT5_DROSZ</name>
<dbReference type="RefSeq" id="XP_065721608.2">
    <property type="nucleotide sequence ID" value="XM_065865536.2"/>
</dbReference>
<dbReference type="GeneID" id="118878017"/>
<dbReference type="Proteomes" id="UP001652628">
    <property type="component" value="Chromosome 3"/>
</dbReference>
<sequence length="31" mass="3738">MCPITPVELLSTIILEKRKLRPPTKRKKYRK</sequence>
<gene>
    <name evidence="2" type="primary">LOC118878017</name>
</gene>
<keyword evidence="1" id="KW-1185">Reference proteome</keyword>
<organism evidence="1 2">
    <name type="scientific">Drosophila suzukii</name>
    <name type="common">Spotted-wing drosophila fruit fly</name>
    <dbReference type="NCBI Taxonomy" id="28584"/>
    <lineage>
        <taxon>Eukaryota</taxon>
        <taxon>Metazoa</taxon>
        <taxon>Ecdysozoa</taxon>
        <taxon>Arthropoda</taxon>
        <taxon>Hexapoda</taxon>
        <taxon>Insecta</taxon>
        <taxon>Pterygota</taxon>
        <taxon>Neoptera</taxon>
        <taxon>Endopterygota</taxon>
        <taxon>Diptera</taxon>
        <taxon>Brachycera</taxon>
        <taxon>Muscomorpha</taxon>
        <taxon>Ephydroidea</taxon>
        <taxon>Drosophilidae</taxon>
        <taxon>Drosophila</taxon>
        <taxon>Sophophora</taxon>
    </lineage>
</organism>
<protein>
    <submittedName>
        <fullName evidence="2">Uncharacterized protein</fullName>
    </submittedName>
</protein>
<dbReference type="AlphaFoldDB" id="A0AB40DDT5"/>
<proteinExistence type="predicted"/>
<evidence type="ECO:0000313" key="2">
    <source>
        <dbReference type="RefSeq" id="XP_065721608.2"/>
    </source>
</evidence>
<reference evidence="2" key="1">
    <citation type="submission" date="2025-08" db="UniProtKB">
        <authorList>
            <consortium name="RefSeq"/>
        </authorList>
    </citation>
    <scope>IDENTIFICATION</scope>
</reference>
<accession>A0AB40DDT5</accession>
<evidence type="ECO:0000313" key="1">
    <source>
        <dbReference type="Proteomes" id="UP001652628"/>
    </source>
</evidence>